<accession>A0A3M5SUC7</accession>
<reference evidence="2 3" key="1">
    <citation type="submission" date="2018-08" db="EMBL/GenBank/DDBJ databases">
        <title>Recombination of ecologically and evolutionarily significant loci maintains genetic cohesion in the Pseudomonas syringae species complex.</title>
        <authorList>
            <person name="Dillon M."/>
            <person name="Thakur S."/>
            <person name="Almeida R.N.D."/>
            <person name="Weir B.S."/>
            <person name="Guttman D.S."/>
        </authorList>
    </citation>
    <scope>NUCLEOTIDE SEQUENCE [LARGE SCALE GENOMIC DNA]</scope>
    <source>
        <strain evidence="2 3">ICMP 9749</strain>
    </source>
</reference>
<evidence type="ECO:0000259" key="1">
    <source>
        <dbReference type="Pfam" id="PF02518"/>
    </source>
</evidence>
<dbReference type="Proteomes" id="UP000281514">
    <property type="component" value="Unassembled WGS sequence"/>
</dbReference>
<protein>
    <submittedName>
        <fullName evidence="2">Two-component system sensor protein</fullName>
    </submittedName>
</protein>
<dbReference type="AlphaFoldDB" id="A0A3M5SUC7"/>
<dbReference type="InterPro" id="IPR036890">
    <property type="entry name" value="HATPase_C_sf"/>
</dbReference>
<comment type="caution">
    <text evidence="2">The sequence shown here is derived from an EMBL/GenBank/DDBJ whole genome shotgun (WGS) entry which is preliminary data.</text>
</comment>
<dbReference type="Gene3D" id="3.30.565.10">
    <property type="entry name" value="Histidine kinase-like ATPase, C-terminal domain"/>
    <property type="match status" value="1"/>
</dbReference>
<evidence type="ECO:0000313" key="3">
    <source>
        <dbReference type="Proteomes" id="UP000281514"/>
    </source>
</evidence>
<feature type="domain" description="Histidine kinase/HSP90-like ATPase" evidence="1">
    <location>
        <begin position="43"/>
        <end position="125"/>
    </location>
</feature>
<dbReference type="EMBL" id="RBTX01000693">
    <property type="protein sequence ID" value="RMU24534.1"/>
    <property type="molecule type" value="Genomic_DNA"/>
</dbReference>
<evidence type="ECO:0000313" key="2">
    <source>
        <dbReference type="EMBL" id="RMU24534.1"/>
    </source>
</evidence>
<dbReference type="SUPFAM" id="SSF55874">
    <property type="entry name" value="ATPase domain of HSP90 chaperone/DNA topoisomerase II/histidine kinase"/>
    <property type="match status" value="1"/>
</dbReference>
<organism evidence="2 3">
    <name type="scientific">Pseudomonas avellanae</name>
    <dbReference type="NCBI Taxonomy" id="46257"/>
    <lineage>
        <taxon>Bacteria</taxon>
        <taxon>Pseudomonadati</taxon>
        <taxon>Pseudomonadota</taxon>
        <taxon>Gammaproteobacteria</taxon>
        <taxon>Pseudomonadales</taxon>
        <taxon>Pseudomonadaceae</taxon>
        <taxon>Pseudomonas</taxon>
    </lineage>
</organism>
<dbReference type="Pfam" id="PF02518">
    <property type="entry name" value="HATPase_c"/>
    <property type="match status" value="1"/>
</dbReference>
<sequence>MRNSPHVVTRAQLELLIWGDSVPDGDLLPHRHRQPVAQCRRNTYDGTIAVQLKEGVLSVTDSGEGFDTAQADRHYLSLLRNSTRTGIGKGLGLFLVRRICERFQWTLPLESMPTLGTRARLDFRVQTVQYPSA</sequence>
<name>A0A3M5SUC7_9PSED</name>
<gene>
    <name evidence="2" type="ORF">ALP32_01702</name>
</gene>
<dbReference type="InterPro" id="IPR003594">
    <property type="entry name" value="HATPase_dom"/>
</dbReference>
<proteinExistence type="predicted"/>